<dbReference type="InterPro" id="IPR052895">
    <property type="entry name" value="HetReg/Transcr_Mod"/>
</dbReference>
<dbReference type="EMBL" id="JAULSU010000001">
    <property type="protein sequence ID" value="KAK0633784.1"/>
    <property type="molecule type" value="Genomic_DNA"/>
</dbReference>
<feature type="domain" description="Heterokaryon incompatibility" evidence="1">
    <location>
        <begin position="59"/>
        <end position="142"/>
    </location>
</feature>
<dbReference type="Proteomes" id="UP001175000">
    <property type="component" value="Unassembled WGS sequence"/>
</dbReference>
<protein>
    <submittedName>
        <fullName evidence="2">Heterokaryon incompatibility protein-domain-containing protein</fullName>
    </submittedName>
</protein>
<sequence>MEDSTLPKESRTDSVYHGLALLDEFDIRLLELAPGEPADPLKCTLSVERLKGVRGCPPYVALSYVWGSSDRAHELECNGHKVLITQTLEAALRHLRDQAENRCLWIDQICINQDNDEDRTHQLHIMKRIYQMATKVVSWLGPD</sequence>
<accession>A0AA40CDU1</accession>
<proteinExistence type="predicted"/>
<dbReference type="PANTHER" id="PTHR24148:SF73">
    <property type="entry name" value="HET DOMAIN PROTEIN (AFU_ORTHOLOGUE AFUA_8G01020)"/>
    <property type="match status" value="1"/>
</dbReference>
<reference evidence="2" key="1">
    <citation type="submission" date="2023-06" db="EMBL/GenBank/DDBJ databases">
        <title>Genome-scale phylogeny and comparative genomics of the fungal order Sordariales.</title>
        <authorList>
            <consortium name="Lawrence Berkeley National Laboratory"/>
            <person name="Hensen N."/>
            <person name="Bonometti L."/>
            <person name="Westerberg I."/>
            <person name="Brannstrom I.O."/>
            <person name="Guillou S."/>
            <person name="Cros-Aarteil S."/>
            <person name="Calhoun S."/>
            <person name="Haridas S."/>
            <person name="Kuo A."/>
            <person name="Mondo S."/>
            <person name="Pangilinan J."/>
            <person name="Riley R."/>
            <person name="Labutti K."/>
            <person name="Andreopoulos B."/>
            <person name="Lipzen A."/>
            <person name="Chen C."/>
            <person name="Yanf M."/>
            <person name="Daum C."/>
            <person name="Ng V."/>
            <person name="Clum A."/>
            <person name="Steindorff A."/>
            <person name="Ohm R."/>
            <person name="Martin F."/>
            <person name="Silar P."/>
            <person name="Natvig D."/>
            <person name="Lalanne C."/>
            <person name="Gautier V."/>
            <person name="Ament-Velasquez S.L."/>
            <person name="Kruys A."/>
            <person name="Hutchinson M.I."/>
            <person name="Powell A.J."/>
            <person name="Barry K."/>
            <person name="Miller A.N."/>
            <person name="Grigoriev I.V."/>
            <person name="Debuchy R."/>
            <person name="Gladieux P."/>
            <person name="Thoren M.H."/>
            <person name="Johannesson H."/>
        </authorList>
    </citation>
    <scope>NUCLEOTIDE SEQUENCE</scope>
    <source>
        <strain evidence="2">CBS 606.72</strain>
    </source>
</reference>
<gene>
    <name evidence="2" type="ORF">B0T14DRAFT_415102</name>
</gene>
<dbReference type="AlphaFoldDB" id="A0AA40CDU1"/>
<evidence type="ECO:0000259" key="1">
    <source>
        <dbReference type="Pfam" id="PF06985"/>
    </source>
</evidence>
<organism evidence="2 3">
    <name type="scientific">Immersiella caudata</name>
    <dbReference type="NCBI Taxonomy" id="314043"/>
    <lineage>
        <taxon>Eukaryota</taxon>
        <taxon>Fungi</taxon>
        <taxon>Dikarya</taxon>
        <taxon>Ascomycota</taxon>
        <taxon>Pezizomycotina</taxon>
        <taxon>Sordariomycetes</taxon>
        <taxon>Sordariomycetidae</taxon>
        <taxon>Sordariales</taxon>
        <taxon>Lasiosphaeriaceae</taxon>
        <taxon>Immersiella</taxon>
    </lineage>
</organism>
<dbReference type="PANTHER" id="PTHR24148">
    <property type="entry name" value="ANKYRIN REPEAT DOMAIN-CONTAINING PROTEIN 39 HOMOLOG-RELATED"/>
    <property type="match status" value="1"/>
</dbReference>
<name>A0AA40CDU1_9PEZI</name>
<comment type="caution">
    <text evidence="2">The sequence shown here is derived from an EMBL/GenBank/DDBJ whole genome shotgun (WGS) entry which is preliminary data.</text>
</comment>
<feature type="non-terminal residue" evidence="2">
    <location>
        <position position="143"/>
    </location>
</feature>
<evidence type="ECO:0000313" key="2">
    <source>
        <dbReference type="EMBL" id="KAK0633784.1"/>
    </source>
</evidence>
<evidence type="ECO:0000313" key="3">
    <source>
        <dbReference type="Proteomes" id="UP001175000"/>
    </source>
</evidence>
<keyword evidence="3" id="KW-1185">Reference proteome</keyword>
<dbReference type="InterPro" id="IPR010730">
    <property type="entry name" value="HET"/>
</dbReference>
<dbReference type="Pfam" id="PF06985">
    <property type="entry name" value="HET"/>
    <property type="match status" value="1"/>
</dbReference>